<dbReference type="Proteomes" id="UP001417504">
    <property type="component" value="Unassembled WGS sequence"/>
</dbReference>
<keyword evidence="2" id="KW-1185">Reference proteome</keyword>
<reference evidence="1 2" key="1">
    <citation type="submission" date="2024-01" db="EMBL/GenBank/DDBJ databases">
        <title>Genome assemblies of Stephania.</title>
        <authorList>
            <person name="Yang L."/>
        </authorList>
    </citation>
    <scope>NUCLEOTIDE SEQUENCE [LARGE SCALE GENOMIC DNA]</scope>
    <source>
        <strain evidence="1">QJT</strain>
        <tissue evidence="1">Leaf</tissue>
    </source>
</reference>
<organism evidence="1 2">
    <name type="scientific">Stephania japonica</name>
    <dbReference type="NCBI Taxonomy" id="461633"/>
    <lineage>
        <taxon>Eukaryota</taxon>
        <taxon>Viridiplantae</taxon>
        <taxon>Streptophyta</taxon>
        <taxon>Embryophyta</taxon>
        <taxon>Tracheophyta</taxon>
        <taxon>Spermatophyta</taxon>
        <taxon>Magnoliopsida</taxon>
        <taxon>Ranunculales</taxon>
        <taxon>Menispermaceae</taxon>
        <taxon>Menispermoideae</taxon>
        <taxon>Cissampelideae</taxon>
        <taxon>Stephania</taxon>
    </lineage>
</organism>
<name>A0AAP0EEB4_9MAGN</name>
<protein>
    <submittedName>
        <fullName evidence="1">Uncharacterized protein</fullName>
    </submittedName>
</protein>
<gene>
    <name evidence="1" type="ORF">Sjap_023767</name>
</gene>
<evidence type="ECO:0000313" key="1">
    <source>
        <dbReference type="EMBL" id="KAK9090590.1"/>
    </source>
</evidence>
<comment type="caution">
    <text evidence="1">The sequence shown here is derived from an EMBL/GenBank/DDBJ whole genome shotgun (WGS) entry which is preliminary data.</text>
</comment>
<sequence length="83" mass="9594">MTLPNLCTSKLGGLSSWAFKKRSQVTMFFHHDSFTLIEDILVQDSDVFVQAGNPKFVCSSLREGITDKYHLLLRIFYLTFIYL</sequence>
<evidence type="ECO:0000313" key="2">
    <source>
        <dbReference type="Proteomes" id="UP001417504"/>
    </source>
</evidence>
<accession>A0AAP0EEB4</accession>
<proteinExistence type="predicted"/>
<dbReference type="AlphaFoldDB" id="A0AAP0EEB4"/>
<dbReference type="EMBL" id="JBBNAE010000010">
    <property type="protein sequence ID" value="KAK9090590.1"/>
    <property type="molecule type" value="Genomic_DNA"/>
</dbReference>